<dbReference type="EMBL" id="JABURY010000008">
    <property type="protein sequence ID" value="MBC9130441.1"/>
    <property type="molecule type" value="Genomic_DNA"/>
</dbReference>
<keyword evidence="1" id="KW-0812">Transmembrane</keyword>
<name>A0ABR7QWJ4_9GAMM</name>
<evidence type="ECO:0000313" key="2">
    <source>
        <dbReference type="EMBL" id="MBC9130441.1"/>
    </source>
</evidence>
<evidence type="ECO:0008006" key="4">
    <source>
        <dbReference type="Google" id="ProtNLM"/>
    </source>
</evidence>
<feature type="transmembrane region" description="Helical" evidence="1">
    <location>
        <begin position="20"/>
        <end position="41"/>
    </location>
</feature>
<keyword evidence="3" id="KW-1185">Reference proteome</keyword>
<protein>
    <recommendedName>
        <fullName evidence="4">Type VI secretion protein</fullName>
    </recommendedName>
</protein>
<accession>A0ABR7QWJ4</accession>
<comment type="caution">
    <text evidence="2">The sequence shown here is derived from an EMBL/GenBank/DDBJ whole genome shotgun (WGS) entry which is preliminary data.</text>
</comment>
<organism evidence="2 3">
    <name type="scientific">Frischella japonica</name>
    <dbReference type="NCBI Taxonomy" id="2741544"/>
    <lineage>
        <taxon>Bacteria</taxon>
        <taxon>Pseudomonadati</taxon>
        <taxon>Pseudomonadota</taxon>
        <taxon>Gammaproteobacteria</taxon>
        <taxon>Orbales</taxon>
        <taxon>Orbaceae</taxon>
        <taxon>Frischella</taxon>
    </lineage>
</organism>
<gene>
    <name evidence="2" type="ORF">FcAc13_03860</name>
</gene>
<evidence type="ECO:0000256" key="1">
    <source>
        <dbReference type="SAM" id="Phobius"/>
    </source>
</evidence>
<feature type="transmembrane region" description="Helical" evidence="1">
    <location>
        <begin position="53"/>
        <end position="74"/>
    </location>
</feature>
<evidence type="ECO:0000313" key="3">
    <source>
        <dbReference type="Proteomes" id="UP000651208"/>
    </source>
</evidence>
<sequence>MAIDFKLLPDEIHLKKPFPWWGWGIVLLIFMLVGLIVFILLQLDSQLELRDVIMWGMIFPFISWLLVVFCWIFVRGFKEVYTERCNKLRQERKEMLIAYGQRPLYIIHNEINSEFGVLQHAVKLTEQLVALEARIPYKGGNPIFHSRLPLPINISPNQFEERIKLIFDHLKSTSSMFLTTPFEIFPFHVRLFVDVPISSENIEKMWNDIIENTENFASWQIIDPRQGTTFLDSWLDNSEHDDELLWCISLHLFEHPKPYYSEAMTSLICLGGNIIKNQNIIKYITMNKIELVSLHRTEEGDDLSNVLEHAQIWGKADNTELFSSLWLNQLSPDNHVNLLAKYGEQQVLMEHIYDIDRLFGIAGNNNYWLSLALAAEYCNEAKNKQLIVGQEGNRFNATIVAKL</sequence>
<reference evidence="2 3" key="1">
    <citation type="submission" date="2020-06" db="EMBL/GenBank/DDBJ databases">
        <title>Frischella cerana isolated from Apis cerana gut homogenate.</title>
        <authorList>
            <person name="Wolter L.A."/>
            <person name="Suenami S."/>
            <person name="Miyazaki R."/>
        </authorList>
    </citation>
    <scope>NUCLEOTIDE SEQUENCE [LARGE SCALE GENOMIC DNA]</scope>
    <source>
        <strain evidence="2 3">Ac13</strain>
    </source>
</reference>
<proteinExistence type="predicted"/>
<keyword evidence="1" id="KW-0472">Membrane</keyword>
<dbReference type="RefSeq" id="WP_187754892.1">
    <property type="nucleotide sequence ID" value="NZ_JABURY010000008.1"/>
</dbReference>
<dbReference type="Proteomes" id="UP000651208">
    <property type="component" value="Unassembled WGS sequence"/>
</dbReference>
<keyword evidence="1" id="KW-1133">Transmembrane helix</keyword>